<name>A0A7G1PDA1_9ACTN</name>
<protein>
    <submittedName>
        <fullName evidence="2">Uncharacterized protein</fullName>
    </submittedName>
</protein>
<dbReference type="KEGG" id="sgm:GCM10017557_82880"/>
<sequence>MLEQAEDARKQEARAQAEMLVWWEQNIDGYSTTIANTSSRPVKHLTAYLHTGGTDEVKVVMLPNLPPCTHFTADRAAFAKRMKMSDDPADGFTTVMAVLSFNDSSAQRWTLTQDDTLALASDKDAERKAAEREMKVKIVHDFVPTWNGAPDAHRVKKSDPDSCGRVP</sequence>
<organism evidence="2 3">
    <name type="scientific">Streptomyces aurantiacus</name>
    <dbReference type="NCBI Taxonomy" id="47760"/>
    <lineage>
        <taxon>Bacteria</taxon>
        <taxon>Bacillati</taxon>
        <taxon>Actinomycetota</taxon>
        <taxon>Actinomycetes</taxon>
        <taxon>Kitasatosporales</taxon>
        <taxon>Streptomycetaceae</taxon>
        <taxon>Streptomyces</taxon>
        <taxon>Streptomyces aurantiacus group</taxon>
    </lineage>
</organism>
<evidence type="ECO:0000313" key="3">
    <source>
        <dbReference type="Proteomes" id="UP000516444"/>
    </source>
</evidence>
<proteinExistence type="predicted"/>
<dbReference type="AlphaFoldDB" id="A0A7G1PDA1"/>
<accession>A0A7G1PDA1</accession>
<gene>
    <name evidence="2" type="ORF">GCM10017557_82880</name>
</gene>
<reference evidence="2 3" key="1">
    <citation type="journal article" date="2014" name="Int. J. Syst. Evol. Microbiol.">
        <title>Complete genome sequence of Corynebacterium casei LMG S-19264T (=DSM 44701T), isolated from a smear-ripened cheese.</title>
        <authorList>
            <consortium name="US DOE Joint Genome Institute (JGI-PGF)"/>
            <person name="Walter F."/>
            <person name="Albersmeier A."/>
            <person name="Kalinowski J."/>
            <person name="Ruckert C."/>
        </authorList>
    </citation>
    <scope>NUCLEOTIDE SEQUENCE [LARGE SCALE GENOMIC DNA]</scope>
    <source>
        <strain evidence="2 3">JCM 4677</strain>
    </source>
</reference>
<evidence type="ECO:0000256" key="1">
    <source>
        <dbReference type="SAM" id="MobiDB-lite"/>
    </source>
</evidence>
<dbReference type="Proteomes" id="UP000516444">
    <property type="component" value="Chromosome"/>
</dbReference>
<keyword evidence="3" id="KW-1185">Reference proteome</keyword>
<feature type="compositionally biased region" description="Basic and acidic residues" evidence="1">
    <location>
        <begin position="151"/>
        <end position="167"/>
    </location>
</feature>
<dbReference type="RefSeq" id="WP_055510915.1">
    <property type="nucleotide sequence ID" value="NZ_AP023440.1"/>
</dbReference>
<feature type="region of interest" description="Disordered" evidence="1">
    <location>
        <begin position="148"/>
        <end position="167"/>
    </location>
</feature>
<evidence type="ECO:0000313" key="2">
    <source>
        <dbReference type="EMBL" id="BCL33429.1"/>
    </source>
</evidence>
<dbReference type="EMBL" id="AP023440">
    <property type="protein sequence ID" value="BCL33429.1"/>
    <property type="molecule type" value="Genomic_DNA"/>
</dbReference>